<evidence type="ECO:0000256" key="3">
    <source>
        <dbReference type="ARBA" id="ARBA00023157"/>
    </source>
</evidence>
<dbReference type="PANTHER" id="PTHR47976:SF7">
    <property type="entry name" value="RECEPTOR-LIKE SERINE_THREONINE-PROTEIN KINASE"/>
    <property type="match status" value="1"/>
</dbReference>
<dbReference type="FunFam" id="2.90.10.10:FF:000026">
    <property type="entry name" value="Serine/threonine-protein kinase"/>
    <property type="match status" value="2"/>
</dbReference>
<feature type="non-terminal residue" evidence="10">
    <location>
        <position position="1"/>
    </location>
</feature>
<evidence type="ECO:0000259" key="9">
    <source>
        <dbReference type="PROSITE" id="PS50948"/>
    </source>
</evidence>
<accession>A0AAW0IGK7</accession>
<feature type="transmembrane region" description="Helical" evidence="7">
    <location>
        <begin position="279"/>
        <end position="302"/>
    </location>
</feature>
<comment type="catalytic activity">
    <reaction evidence="5">
        <text>L-threonyl-[protein] + ATP = O-phospho-L-threonyl-[protein] + ADP + H(+)</text>
        <dbReference type="Rhea" id="RHEA:46608"/>
        <dbReference type="Rhea" id="RHEA-COMP:11060"/>
        <dbReference type="Rhea" id="RHEA-COMP:11605"/>
        <dbReference type="ChEBI" id="CHEBI:15378"/>
        <dbReference type="ChEBI" id="CHEBI:30013"/>
        <dbReference type="ChEBI" id="CHEBI:30616"/>
        <dbReference type="ChEBI" id="CHEBI:61977"/>
        <dbReference type="ChEBI" id="CHEBI:456216"/>
        <dbReference type="EC" id="2.7.11.1"/>
    </reaction>
</comment>
<feature type="transmembrane region" description="Helical" evidence="7">
    <location>
        <begin position="822"/>
        <end position="845"/>
    </location>
</feature>
<keyword evidence="7" id="KW-0812">Transmembrane</keyword>
<dbReference type="EMBL" id="PKMF04001244">
    <property type="protein sequence ID" value="KAK7813452.1"/>
    <property type="molecule type" value="Genomic_DNA"/>
</dbReference>
<dbReference type="FunFam" id="2.90.10.10:FF:000013">
    <property type="entry name" value="G-type lectin S-receptor-like serine/threonine-protein kinase LECRK1"/>
    <property type="match status" value="1"/>
</dbReference>
<dbReference type="SMART" id="SM00473">
    <property type="entry name" value="PAN_AP"/>
    <property type="match status" value="2"/>
</dbReference>
<keyword evidence="3" id="KW-1015">Disulfide bond</keyword>
<name>A0AAW0IGK7_QUESU</name>
<keyword evidence="4" id="KW-0325">Glycoprotein</keyword>
<evidence type="ECO:0000256" key="2">
    <source>
        <dbReference type="ARBA" id="ARBA00022729"/>
    </source>
</evidence>
<feature type="domain" description="Bulb-type lectin" evidence="8">
    <location>
        <begin position="1"/>
        <end position="84"/>
    </location>
</feature>
<comment type="catalytic activity">
    <reaction evidence="6">
        <text>L-seryl-[protein] + ATP = O-phospho-L-seryl-[protein] + ADP + H(+)</text>
        <dbReference type="Rhea" id="RHEA:17989"/>
        <dbReference type="Rhea" id="RHEA-COMP:9863"/>
        <dbReference type="Rhea" id="RHEA-COMP:11604"/>
        <dbReference type="ChEBI" id="CHEBI:15378"/>
        <dbReference type="ChEBI" id="CHEBI:29999"/>
        <dbReference type="ChEBI" id="CHEBI:30616"/>
        <dbReference type="ChEBI" id="CHEBI:83421"/>
        <dbReference type="ChEBI" id="CHEBI:456216"/>
        <dbReference type="EC" id="2.7.11.1"/>
    </reaction>
</comment>
<sequence length="949" mass="105113">RLTAGTELFSSVSESDQSTGIFRLKMQTDGNLVQYPVQTSETAEYAYWASGTNGMGSNVSLCLDDDGRLYLLNSTSTTIKNLTQGGYPTKDVVYFMRIDADGIFRLYSHNLDKNGNFSVIWPSSNNKCDPKGLCGLNGFCTMNDLDAKCLCLPGFASVDQRNRSSVCVRNFTAESCMSKDESVKYIMQAVPNTVWEDNSFSSLTLLSKDDCEAACLKDCNCEAATYRDRDCRKQRLPLRFGGRELSDVSIIAFIKVAISTSTINKIEPLGREKHSRKDIMILGISLGAFGLIMSVISAIAIYKNRVRAYRRLSNSGKVDLSMDVSLRSFTYSDLEKMTNVALWCILDEPSLRPSMKKVLLMLEGTIDIPIPPSPTSFLSTSERITERTSYFLVMASLLFFIFLSAIITTEAQRGESIVNLGSSLTPTSKSSWQSQSGFYAFGFYQQANGYAVGVFFAGIPEKTVVWTANRDKPPALASVTLNFTSDGRLIMQSAQGEETAIASPPERAASASMLDSGNFVLYNSDKKIIWQSFETPTNTLLQGQRLTVGNELFSSVSESDQSTGIFRLKMQTDGHLVQYPVQTTDTAEYSYWASGTNGEGSNVSLCLDDDGHLYLLNSTGTILKNLTQGRYPTKDVVYFMRIDVDGIFRLYSHNLDKNGNFSVIWSSSNNKCDPKGLCGLNGFCTMNDQDATCLCLPGFASVIEGNWSSGCERNFTAESCKSKDESMKYIMQAVPNTVWEDNSFSSLTILTKDDCEAACLKDCNCEAATYKDGVCRKQKLPLRFGIRVLSDENIAFIKEAISTSTINKIEPVGREKYSRKDIMILGIPLAAFGLIMSVISAIAIYKNQVRAYRRLSNSGNVDLSMDVSLRSFTYSDLEKMTNGFKEELDKLVSDKDVDKRQLERILKVALWCILDEPSLRPSMKKVLLMLEGTVDIPIPPSPTSFLSTV</sequence>
<evidence type="ECO:0000256" key="5">
    <source>
        <dbReference type="ARBA" id="ARBA00047899"/>
    </source>
</evidence>
<protein>
    <recommendedName>
        <fullName evidence="1">non-specific serine/threonine protein kinase</fullName>
        <ecNumber evidence="1">2.7.11.1</ecNumber>
    </recommendedName>
</protein>
<dbReference type="CDD" id="cd00053">
    <property type="entry name" value="EGF"/>
    <property type="match status" value="1"/>
</dbReference>
<keyword evidence="11" id="KW-1185">Reference proteome</keyword>
<dbReference type="InterPro" id="IPR051343">
    <property type="entry name" value="G-type_lectin_kinases/EP1-like"/>
</dbReference>
<dbReference type="InterPro" id="IPR000858">
    <property type="entry name" value="S_locus_glycoprot_dom"/>
</dbReference>
<dbReference type="Proteomes" id="UP000237347">
    <property type="component" value="Unassembled WGS sequence"/>
</dbReference>
<feature type="domain" description="Apple" evidence="9">
    <location>
        <begin position="720"/>
        <end position="801"/>
    </location>
</feature>
<feature type="domain" description="Bulb-type lectin" evidence="8">
    <location>
        <begin position="537"/>
        <end position="663"/>
    </location>
</feature>
<dbReference type="Gene3D" id="2.90.10.10">
    <property type="entry name" value="Bulb-type lectin domain"/>
    <property type="match status" value="3"/>
</dbReference>
<evidence type="ECO:0000256" key="7">
    <source>
        <dbReference type="SAM" id="Phobius"/>
    </source>
</evidence>
<comment type="caution">
    <text evidence="10">The sequence shown here is derived from an EMBL/GenBank/DDBJ whole genome shotgun (WGS) entry which is preliminary data.</text>
</comment>
<feature type="domain" description="Apple" evidence="9">
    <location>
        <begin position="176"/>
        <end position="257"/>
    </location>
</feature>
<dbReference type="AlphaFoldDB" id="A0AAW0IGK7"/>
<dbReference type="PROSITE" id="PS50948">
    <property type="entry name" value="PAN"/>
    <property type="match status" value="2"/>
</dbReference>
<dbReference type="InterPro" id="IPR001480">
    <property type="entry name" value="Bulb-type_lectin_dom"/>
</dbReference>
<feature type="transmembrane region" description="Helical" evidence="7">
    <location>
        <begin position="389"/>
        <end position="407"/>
    </location>
</feature>
<dbReference type="SUPFAM" id="SSF51110">
    <property type="entry name" value="alpha-D-mannose-specific plant lectins"/>
    <property type="match status" value="3"/>
</dbReference>
<dbReference type="SMART" id="SM00108">
    <property type="entry name" value="B_lectin"/>
    <property type="match status" value="3"/>
</dbReference>
<dbReference type="EC" id="2.7.11.1" evidence="1"/>
<dbReference type="PANTHER" id="PTHR47976">
    <property type="entry name" value="G-TYPE LECTIN S-RECEPTOR-LIKE SERINE/THREONINE-PROTEIN KINASE SD2-5"/>
    <property type="match status" value="1"/>
</dbReference>
<reference evidence="10 11" key="1">
    <citation type="journal article" date="2018" name="Sci. Data">
        <title>The draft genome sequence of cork oak.</title>
        <authorList>
            <person name="Ramos A.M."/>
            <person name="Usie A."/>
            <person name="Barbosa P."/>
            <person name="Barros P.M."/>
            <person name="Capote T."/>
            <person name="Chaves I."/>
            <person name="Simoes F."/>
            <person name="Abreu I."/>
            <person name="Carrasquinho I."/>
            <person name="Faro C."/>
            <person name="Guimaraes J.B."/>
            <person name="Mendonca D."/>
            <person name="Nobrega F."/>
            <person name="Rodrigues L."/>
            <person name="Saibo N.J.M."/>
            <person name="Varela M.C."/>
            <person name="Egas C."/>
            <person name="Matos J."/>
            <person name="Miguel C.M."/>
            <person name="Oliveira M.M."/>
            <person name="Ricardo C.P."/>
            <person name="Goncalves S."/>
        </authorList>
    </citation>
    <scope>NUCLEOTIDE SEQUENCE [LARGE SCALE GENOMIC DNA]</scope>
    <source>
        <strain evidence="11">cv. HL8</strain>
    </source>
</reference>
<evidence type="ECO:0000313" key="10">
    <source>
        <dbReference type="EMBL" id="KAK7813452.1"/>
    </source>
</evidence>
<dbReference type="InterPro" id="IPR003609">
    <property type="entry name" value="Pan_app"/>
</dbReference>
<dbReference type="Pfam" id="PF00954">
    <property type="entry name" value="S_locus_glycop"/>
    <property type="match status" value="2"/>
</dbReference>
<dbReference type="PROSITE" id="PS50927">
    <property type="entry name" value="BULB_LECTIN"/>
    <property type="match status" value="3"/>
</dbReference>
<dbReference type="GO" id="GO:0048544">
    <property type="term" value="P:recognition of pollen"/>
    <property type="evidence" value="ECO:0007669"/>
    <property type="project" value="InterPro"/>
</dbReference>
<evidence type="ECO:0000256" key="6">
    <source>
        <dbReference type="ARBA" id="ARBA00048679"/>
    </source>
</evidence>
<organism evidence="10 11">
    <name type="scientific">Quercus suber</name>
    <name type="common">Cork oak</name>
    <dbReference type="NCBI Taxonomy" id="58331"/>
    <lineage>
        <taxon>Eukaryota</taxon>
        <taxon>Viridiplantae</taxon>
        <taxon>Streptophyta</taxon>
        <taxon>Embryophyta</taxon>
        <taxon>Tracheophyta</taxon>
        <taxon>Spermatophyta</taxon>
        <taxon>Magnoliopsida</taxon>
        <taxon>eudicotyledons</taxon>
        <taxon>Gunneridae</taxon>
        <taxon>Pentapetalae</taxon>
        <taxon>rosids</taxon>
        <taxon>fabids</taxon>
        <taxon>Fagales</taxon>
        <taxon>Fagaceae</taxon>
        <taxon>Quercus</taxon>
    </lineage>
</organism>
<evidence type="ECO:0000313" key="11">
    <source>
        <dbReference type="Proteomes" id="UP000237347"/>
    </source>
</evidence>
<gene>
    <name evidence="10" type="primary">LECRK1_6</name>
    <name evidence="10" type="ORF">CFP56_005163</name>
</gene>
<dbReference type="InterPro" id="IPR000742">
    <property type="entry name" value="EGF"/>
</dbReference>
<keyword evidence="2" id="KW-0732">Signal</keyword>
<evidence type="ECO:0000256" key="1">
    <source>
        <dbReference type="ARBA" id="ARBA00012513"/>
    </source>
</evidence>
<keyword evidence="7" id="KW-1133">Transmembrane helix</keyword>
<dbReference type="InterPro" id="IPR036426">
    <property type="entry name" value="Bulb-type_lectin_dom_sf"/>
</dbReference>
<evidence type="ECO:0000259" key="8">
    <source>
        <dbReference type="PROSITE" id="PS50927"/>
    </source>
</evidence>
<dbReference type="SMART" id="SM00181">
    <property type="entry name" value="EGF"/>
    <property type="match status" value="2"/>
</dbReference>
<keyword evidence="7" id="KW-0472">Membrane</keyword>
<evidence type="ECO:0000256" key="4">
    <source>
        <dbReference type="ARBA" id="ARBA00023180"/>
    </source>
</evidence>
<dbReference type="GO" id="GO:0004674">
    <property type="term" value="F:protein serine/threonine kinase activity"/>
    <property type="evidence" value="ECO:0007669"/>
    <property type="project" value="UniProtKB-EC"/>
</dbReference>
<proteinExistence type="predicted"/>
<dbReference type="Pfam" id="PF01453">
    <property type="entry name" value="B_lectin"/>
    <property type="match status" value="1"/>
</dbReference>
<feature type="domain" description="Bulb-type lectin" evidence="8">
    <location>
        <begin position="417"/>
        <end position="534"/>
    </location>
</feature>